<reference evidence="2 3" key="1">
    <citation type="submission" date="2024-02" db="EMBL/GenBank/DDBJ databases">
        <title>De novo assembly and annotation of 12 fungi associated with fruit tree decline syndrome in Ontario, Canada.</title>
        <authorList>
            <person name="Sulman M."/>
            <person name="Ellouze W."/>
            <person name="Ilyukhin E."/>
        </authorList>
    </citation>
    <scope>NUCLEOTIDE SEQUENCE [LARGE SCALE GENOMIC DNA]</scope>
    <source>
        <strain evidence="2 3">M11/M66-122</strain>
    </source>
</reference>
<comment type="caution">
    <text evidence="2">The sequence shown here is derived from an EMBL/GenBank/DDBJ whole genome shotgun (WGS) entry which is preliminary data.</text>
</comment>
<accession>A0AAN9YTH7</accession>
<gene>
    <name evidence="2" type="ORF">SLS62_004670</name>
</gene>
<evidence type="ECO:0000313" key="2">
    <source>
        <dbReference type="EMBL" id="KAK7753380.1"/>
    </source>
</evidence>
<keyword evidence="3" id="KW-1185">Reference proteome</keyword>
<protein>
    <submittedName>
        <fullName evidence="2">Uncharacterized protein</fullName>
    </submittedName>
</protein>
<name>A0AAN9YTH7_9PEZI</name>
<feature type="compositionally biased region" description="Polar residues" evidence="1">
    <location>
        <begin position="9"/>
        <end position="30"/>
    </location>
</feature>
<evidence type="ECO:0000256" key="1">
    <source>
        <dbReference type="SAM" id="MobiDB-lite"/>
    </source>
</evidence>
<dbReference type="AlphaFoldDB" id="A0AAN9YTH7"/>
<proteinExistence type="predicted"/>
<organism evidence="2 3">
    <name type="scientific">Diatrype stigma</name>
    <dbReference type="NCBI Taxonomy" id="117547"/>
    <lineage>
        <taxon>Eukaryota</taxon>
        <taxon>Fungi</taxon>
        <taxon>Dikarya</taxon>
        <taxon>Ascomycota</taxon>
        <taxon>Pezizomycotina</taxon>
        <taxon>Sordariomycetes</taxon>
        <taxon>Xylariomycetidae</taxon>
        <taxon>Xylariales</taxon>
        <taxon>Diatrypaceae</taxon>
        <taxon>Diatrype</taxon>
    </lineage>
</organism>
<feature type="region of interest" description="Disordered" evidence="1">
    <location>
        <begin position="1"/>
        <end position="111"/>
    </location>
</feature>
<dbReference type="Proteomes" id="UP001320420">
    <property type="component" value="Unassembled WGS sequence"/>
</dbReference>
<sequence>MTRIAAMADQSSETSKATSGQEGNIASAESSAPRIAARDMQHGAEEEEGAAQKGGDTKPRNPGPDDAAAQPQPPPRRVLPTHYKGMPKNWEKNRQKQQDQSQQQPPPSGDA</sequence>
<dbReference type="EMBL" id="JAKJXP020000029">
    <property type="protein sequence ID" value="KAK7753380.1"/>
    <property type="molecule type" value="Genomic_DNA"/>
</dbReference>
<evidence type="ECO:0000313" key="3">
    <source>
        <dbReference type="Proteomes" id="UP001320420"/>
    </source>
</evidence>